<accession>A0ABW8JAN2</accession>
<name>A0ABW8JAN2_9GAMM</name>
<reference evidence="5 6" key="1">
    <citation type="submission" date="2020-10" db="EMBL/GenBank/DDBJ databases">
        <title>Phylogeny of dyella-like bacteria.</title>
        <authorList>
            <person name="Fu J."/>
        </authorList>
    </citation>
    <scope>NUCLEOTIDE SEQUENCE [LARGE SCALE GENOMIC DNA]</scope>
    <source>
        <strain evidence="5 6">KACC 19113</strain>
    </source>
</reference>
<keyword evidence="3" id="KW-1133">Transmembrane helix</keyword>
<dbReference type="PROSITE" id="PS00893">
    <property type="entry name" value="NUDIX_BOX"/>
    <property type="match status" value="1"/>
</dbReference>
<dbReference type="InterPro" id="IPR015797">
    <property type="entry name" value="NUDIX_hydrolase-like_dom_sf"/>
</dbReference>
<dbReference type="InterPro" id="IPR020084">
    <property type="entry name" value="NUDIX_hydrolase_CS"/>
</dbReference>
<dbReference type="EMBL" id="JADIKK010000008">
    <property type="protein sequence ID" value="MFK2879371.1"/>
    <property type="molecule type" value="Genomic_DNA"/>
</dbReference>
<dbReference type="SUPFAM" id="SSF55811">
    <property type="entry name" value="Nudix"/>
    <property type="match status" value="1"/>
</dbReference>
<comment type="cofactor">
    <cofactor evidence="1">
        <name>Mg(2+)</name>
        <dbReference type="ChEBI" id="CHEBI:18420"/>
    </cofactor>
</comment>
<organism evidence="5 6">
    <name type="scientific">Rhodanobacter hydrolyticus</name>
    <dbReference type="NCBI Taxonomy" id="2250595"/>
    <lineage>
        <taxon>Bacteria</taxon>
        <taxon>Pseudomonadati</taxon>
        <taxon>Pseudomonadota</taxon>
        <taxon>Gammaproteobacteria</taxon>
        <taxon>Lysobacterales</taxon>
        <taxon>Rhodanobacteraceae</taxon>
        <taxon>Rhodanobacter</taxon>
    </lineage>
</organism>
<dbReference type="CDD" id="cd02883">
    <property type="entry name" value="NUDIX_Hydrolase"/>
    <property type="match status" value="1"/>
</dbReference>
<evidence type="ECO:0000313" key="5">
    <source>
        <dbReference type="EMBL" id="MFK2879371.1"/>
    </source>
</evidence>
<evidence type="ECO:0000256" key="3">
    <source>
        <dbReference type="SAM" id="Phobius"/>
    </source>
</evidence>
<gene>
    <name evidence="5" type="ORF">ISP25_20050</name>
</gene>
<protein>
    <submittedName>
        <fullName evidence="5">NUDIX hydrolase</fullName>
    </submittedName>
</protein>
<dbReference type="InterPro" id="IPR000086">
    <property type="entry name" value="NUDIX_hydrolase_dom"/>
</dbReference>
<dbReference type="Gene3D" id="3.90.79.10">
    <property type="entry name" value="Nucleoside Triphosphate Pyrophosphohydrolase"/>
    <property type="match status" value="1"/>
</dbReference>
<dbReference type="PROSITE" id="PS51462">
    <property type="entry name" value="NUDIX"/>
    <property type="match status" value="1"/>
</dbReference>
<dbReference type="Pfam" id="PF00293">
    <property type="entry name" value="NUDIX"/>
    <property type="match status" value="1"/>
</dbReference>
<keyword evidence="6" id="KW-1185">Reference proteome</keyword>
<evidence type="ECO:0000259" key="4">
    <source>
        <dbReference type="PROSITE" id="PS51462"/>
    </source>
</evidence>
<proteinExistence type="predicted"/>
<keyword evidence="3" id="KW-0472">Membrane</keyword>
<evidence type="ECO:0000313" key="6">
    <source>
        <dbReference type="Proteomes" id="UP001620339"/>
    </source>
</evidence>
<keyword evidence="3" id="KW-0812">Transmembrane</keyword>
<evidence type="ECO:0000256" key="2">
    <source>
        <dbReference type="ARBA" id="ARBA00022801"/>
    </source>
</evidence>
<feature type="domain" description="Nudix hydrolase" evidence="4">
    <location>
        <begin position="4"/>
        <end position="182"/>
    </location>
</feature>
<evidence type="ECO:0000256" key="1">
    <source>
        <dbReference type="ARBA" id="ARBA00001946"/>
    </source>
</evidence>
<feature type="transmembrane region" description="Helical" evidence="3">
    <location>
        <begin position="264"/>
        <end position="287"/>
    </location>
</feature>
<sequence length="293" mass="30138">MPNAYTVVWCSAAGNRHVLLATKRFLGQRFGGGPSPVTLLNGAGQACFPGGGINVGESGRQAARREFLEETGVDILSPPSIALYNVTDNNVANIGGALHQYSTLYVKVATLLDLQNLSNAINVNILANTPLDDELQTTQVVAEAAVAGMLGPVPGAAAWYGPPRMAALAGAFRVRNAGAWHQIPAGFVLPIRRPFVTAKLNSPHGWFQDMVNRLAGVAAAVAVAHAPLPLGPVMGLAPVMPPPVGGGPPPVAPPGGLGTALKRACVLATVAAVGVAVALNYVIPYLYPSDKPS</sequence>
<keyword evidence="2 5" id="KW-0378">Hydrolase</keyword>
<comment type="caution">
    <text evidence="5">The sequence shown here is derived from an EMBL/GenBank/DDBJ whole genome shotgun (WGS) entry which is preliminary data.</text>
</comment>
<dbReference type="Proteomes" id="UP001620339">
    <property type="component" value="Unassembled WGS sequence"/>
</dbReference>
<dbReference type="GO" id="GO:0016787">
    <property type="term" value="F:hydrolase activity"/>
    <property type="evidence" value="ECO:0007669"/>
    <property type="project" value="UniProtKB-KW"/>
</dbReference>